<accession>A0AC60PS31</accession>
<dbReference type="Proteomes" id="UP000805193">
    <property type="component" value="Unassembled WGS sequence"/>
</dbReference>
<sequence length="79" mass="8980">MEQLLWVCTLYLEPRTRVLATIQQGSGPTWLRAWANPDPSISKVTATKLWRSLLGYLQDPAAPRVGDWFHPFTATSDHD</sequence>
<evidence type="ECO:0000313" key="1">
    <source>
        <dbReference type="EMBL" id="KAG0423332.1"/>
    </source>
</evidence>
<keyword evidence="2" id="KW-1185">Reference proteome</keyword>
<reference evidence="1 2" key="1">
    <citation type="journal article" date="2020" name="Cell">
        <title>Large-Scale Comparative Analyses of Tick Genomes Elucidate Their Genetic Diversity and Vector Capacities.</title>
        <authorList>
            <consortium name="Tick Genome and Microbiome Consortium (TIGMIC)"/>
            <person name="Jia N."/>
            <person name="Wang J."/>
            <person name="Shi W."/>
            <person name="Du L."/>
            <person name="Sun Y."/>
            <person name="Zhan W."/>
            <person name="Jiang J.F."/>
            <person name="Wang Q."/>
            <person name="Zhang B."/>
            <person name="Ji P."/>
            <person name="Bell-Sakyi L."/>
            <person name="Cui X.M."/>
            <person name="Yuan T.T."/>
            <person name="Jiang B.G."/>
            <person name="Yang W.F."/>
            <person name="Lam T.T."/>
            <person name="Chang Q.C."/>
            <person name="Ding S.J."/>
            <person name="Wang X.J."/>
            <person name="Zhu J.G."/>
            <person name="Ruan X.D."/>
            <person name="Zhao L."/>
            <person name="Wei J.T."/>
            <person name="Ye R.Z."/>
            <person name="Que T.C."/>
            <person name="Du C.H."/>
            <person name="Zhou Y.H."/>
            <person name="Cheng J.X."/>
            <person name="Dai P.F."/>
            <person name="Guo W.B."/>
            <person name="Han X.H."/>
            <person name="Huang E.J."/>
            <person name="Li L.F."/>
            <person name="Wei W."/>
            <person name="Gao Y.C."/>
            <person name="Liu J.Z."/>
            <person name="Shao H.Z."/>
            <person name="Wang X."/>
            <person name="Wang C.C."/>
            <person name="Yang T.C."/>
            <person name="Huo Q.B."/>
            <person name="Li W."/>
            <person name="Chen H.Y."/>
            <person name="Chen S.E."/>
            <person name="Zhou L.G."/>
            <person name="Ni X.B."/>
            <person name="Tian J.H."/>
            <person name="Sheng Y."/>
            <person name="Liu T."/>
            <person name="Pan Y.S."/>
            <person name="Xia L.Y."/>
            <person name="Li J."/>
            <person name="Zhao F."/>
            <person name="Cao W.C."/>
        </authorList>
    </citation>
    <scope>NUCLEOTIDE SEQUENCE [LARGE SCALE GENOMIC DNA]</scope>
    <source>
        <strain evidence="1">Iper-2018</strain>
    </source>
</reference>
<protein>
    <submittedName>
        <fullName evidence="1">Uncharacterized protein</fullName>
    </submittedName>
</protein>
<organism evidence="1 2">
    <name type="scientific">Ixodes persulcatus</name>
    <name type="common">Taiga tick</name>
    <dbReference type="NCBI Taxonomy" id="34615"/>
    <lineage>
        <taxon>Eukaryota</taxon>
        <taxon>Metazoa</taxon>
        <taxon>Ecdysozoa</taxon>
        <taxon>Arthropoda</taxon>
        <taxon>Chelicerata</taxon>
        <taxon>Arachnida</taxon>
        <taxon>Acari</taxon>
        <taxon>Parasitiformes</taxon>
        <taxon>Ixodida</taxon>
        <taxon>Ixodoidea</taxon>
        <taxon>Ixodidae</taxon>
        <taxon>Ixodinae</taxon>
        <taxon>Ixodes</taxon>
    </lineage>
</organism>
<name>A0AC60PS31_IXOPE</name>
<dbReference type="EMBL" id="JABSTQ010010112">
    <property type="protein sequence ID" value="KAG0423332.1"/>
    <property type="molecule type" value="Genomic_DNA"/>
</dbReference>
<comment type="caution">
    <text evidence="1">The sequence shown here is derived from an EMBL/GenBank/DDBJ whole genome shotgun (WGS) entry which is preliminary data.</text>
</comment>
<proteinExistence type="predicted"/>
<gene>
    <name evidence="1" type="ORF">HPB47_000889</name>
</gene>
<evidence type="ECO:0000313" key="2">
    <source>
        <dbReference type="Proteomes" id="UP000805193"/>
    </source>
</evidence>